<comment type="caution">
    <text evidence="4">The sequence shown here is derived from an EMBL/GenBank/DDBJ whole genome shotgun (WGS) entry which is preliminary data.</text>
</comment>
<dbReference type="InterPro" id="IPR036291">
    <property type="entry name" value="NAD(P)-bd_dom_sf"/>
</dbReference>
<evidence type="ECO:0000256" key="1">
    <source>
        <dbReference type="ARBA" id="ARBA00005125"/>
    </source>
</evidence>
<evidence type="ECO:0000313" key="4">
    <source>
        <dbReference type="EMBL" id="GGI79933.1"/>
    </source>
</evidence>
<dbReference type="PANTHER" id="PTHR43000">
    <property type="entry name" value="DTDP-D-GLUCOSE 4,6-DEHYDRATASE-RELATED"/>
    <property type="match status" value="1"/>
</dbReference>
<evidence type="ECO:0000313" key="5">
    <source>
        <dbReference type="Proteomes" id="UP000630149"/>
    </source>
</evidence>
<evidence type="ECO:0000256" key="2">
    <source>
        <dbReference type="ARBA" id="ARBA00007637"/>
    </source>
</evidence>
<dbReference type="RefSeq" id="WP_131775924.1">
    <property type="nucleotide sequence ID" value="NZ_BMOB01000002.1"/>
</dbReference>
<dbReference type="OrthoDB" id="9803010at2"/>
<dbReference type="EMBL" id="BMOB01000002">
    <property type="protein sequence ID" value="GGI79933.1"/>
    <property type="molecule type" value="Genomic_DNA"/>
</dbReference>
<evidence type="ECO:0000259" key="3">
    <source>
        <dbReference type="Pfam" id="PF01370"/>
    </source>
</evidence>
<accession>A0A917JPN2</accession>
<reference evidence="4" key="1">
    <citation type="journal article" date="2014" name="Int. J. Syst. Evol. Microbiol.">
        <title>Complete genome sequence of Corynebacterium casei LMG S-19264T (=DSM 44701T), isolated from a smear-ripened cheese.</title>
        <authorList>
            <consortium name="US DOE Joint Genome Institute (JGI-PGF)"/>
            <person name="Walter F."/>
            <person name="Albersmeier A."/>
            <person name="Kalinowski J."/>
            <person name="Ruckert C."/>
        </authorList>
    </citation>
    <scope>NUCLEOTIDE SEQUENCE</scope>
    <source>
        <strain evidence="4">JCM 13919</strain>
    </source>
</reference>
<keyword evidence="5" id="KW-1185">Reference proteome</keyword>
<dbReference type="InterPro" id="IPR001509">
    <property type="entry name" value="Epimerase_deHydtase"/>
</dbReference>
<dbReference type="Gene3D" id="3.90.25.10">
    <property type="entry name" value="UDP-galactose 4-epimerase, domain 1"/>
    <property type="match status" value="1"/>
</dbReference>
<gene>
    <name evidence="4" type="primary">wbmF</name>
    <name evidence="4" type="ORF">GCM10007966_05540</name>
</gene>
<name>A0A917JPN2_9GAMM</name>
<protein>
    <submittedName>
        <fullName evidence="4">Nucleotide sugar epimerase</fullName>
    </submittedName>
</protein>
<proteinExistence type="inferred from homology"/>
<organism evidence="4 5">
    <name type="scientific">Legionella impletisoli</name>
    <dbReference type="NCBI Taxonomy" id="343510"/>
    <lineage>
        <taxon>Bacteria</taxon>
        <taxon>Pseudomonadati</taxon>
        <taxon>Pseudomonadota</taxon>
        <taxon>Gammaproteobacteria</taxon>
        <taxon>Legionellales</taxon>
        <taxon>Legionellaceae</taxon>
        <taxon>Legionella</taxon>
    </lineage>
</organism>
<feature type="domain" description="NAD-dependent epimerase/dehydratase" evidence="3">
    <location>
        <begin position="9"/>
        <end position="259"/>
    </location>
</feature>
<dbReference type="AlphaFoldDB" id="A0A917JPN2"/>
<sequence length="352" mass="39660">MTEFSGKKILVVGGAGFVGSTLTNMLLERNAKKVIVVDNLLSADISRVPEHNHIEFVHGSITEDHILYNLPEDLDYVFHLATYHGNQSSIEDPLKDHENNTLTSLKLFDRISRFKSLEKVVYSSAGCTVAKKTFDDAEATVEQEDVSLYLDSPYQMSKIFGEFYGNYYFMRYNMPFVKARFQNVYGPGEILGAGQWRGNANTVWRNVTPTFIFKALHHQPLPLENNGIATRDFIYVDDIAEGLIACALRGKNGGVYNIASGVETSIRDLAVLINEMSGNTAAIADMPARAWDRSGKRHGDTGKSERELGFKAKVTLPEGLQKTIHWTTENMDTIKRCMKTHQRYVPELKQYF</sequence>
<dbReference type="Gene3D" id="3.40.50.720">
    <property type="entry name" value="NAD(P)-binding Rossmann-like Domain"/>
    <property type="match status" value="1"/>
</dbReference>
<reference evidence="4" key="2">
    <citation type="submission" date="2020-09" db="EMBL/GenBank/DDBJ databases">
        <authorList>
            <person name="Sun Q."/>
            <person name="Ohkuma M."/>
        </authorList>
    </citation>
    <scope>NUCLEOTIDE SEQUENCE</scope>
    <source>
        <strain evidence="4">JCM 13919</strain>
    </source>
</reference>
<dbReference type="Pfam" id="PF01370">
    <property type="entry name" value="Epimerase"/>
    <property type="match status" value="1"/>
</dbReference>
<comment type="pathway">
    <text evidence="1">Bacterial outer membrane biogenesis; LPS O-antigen biosynthesis.</text>
</comment>
<comment type="similarity">
    <text evidence="2">Belongs to the NAD(P)-dependent epimerase/dehydratase family.</text>
</comment>
<dbReference type="Proteomes" id="UP000630149">
    <property type="component" value="Unassembled WGS sequence"/>
</dbReference>
<dbReference type="SUPFAM" id="SSF51735">
    <property type="entry name" value="NAD(P)-binding Rossmann-fold domains"/>
    <property type="match status" value="1"/>
</dbReference>